<name>A0A3P7KWU2_DIBLA</name>
<keyword evidence="3" id="KW-1185">Reference proteome</keyword>
<dbReference type="OrthoDB" id="266718at2759"/>
<dbReference type="EMBL" id="UYRU01046328">
    <property type="protein sequence ID" value="VDN09064.1"/>
    <property type="molecule type" value="Genomic_DNA"/>
</dbReference>
<evidence type="ECO:0000313" key="2">
    <source>
        <dbReference type="EMBL" id="VDN09064.1"/>
    </source>
</evidence>
<dbReference type="AlphaFoldDB" id="A0A3P7KWU2"/>
<protein>
    <submittedName>
        <fullName evidence="2">Uncharacterized protein</fullName>
    </submittedName>
</protein>
<gene>
    <name evidence="2" type="ORF">DILT_LOCUS4895</name>
</gene>
<reference evidence="2 3" key="1">
    <citation type="submission" date="2018-11" db="EMBL/GenBank/DDBJ databases">
        <authorList>
            <consortium name="Pathogen Informatics"/>
        </authorList>
    </citation>
    <scope>NUCLEOTIDE SEQUENCE [LARGE SCALE GENOMIC DNA]</scope>
</reference>
<evidence type="ECO:0000256" key="1">
    <source>
        <dbReference type="SAM" id="MobiDB-lite"/>
    </source>
</evidence>
<organism evidence="2 3">
    <name type="scientific">Dibothriocephalus latus</name>
    <name type="common">Fish tapeworm</name>
    <name type="synonym">Diphyllobothrium latum</name>
    <dbReference type="NCBI Taxonomy" id="60516"/>
    <lineage>
        <taxon>Eukaryota</taxon>
        <taxon>Metazoa</taxon>
        <taxon>Spiralia</taxon>
        <taxon>Lophotrochozoa</taxon>
        <taxon>Platyhelminthes</taxon>
        <taxon>Cestoda</taxon>
        <taxon>Eucestoda</taxon>
        <taxon>Diphyllobothriidea</taxon>
        <taxon>Diphyllobothriidae</taxon>
        <taxon>Dibothriocephalus</taxon>
    </lineage>
</organism>
<dbReference type="Proteomes" id="UP000281553">
    <property type="component" value="Unassembled WGS sequence"/>
</dbReference>
<accession>A0A3P7KWU2</accession>
<proteinExistence type="predicted"/>
<evidence type="ECO:0000313" key="3">
    <source>
        <dbReference type="Proteomes" id="UP000281553"/>
    </source>
</evidence>
<feature type="region of interest" description="Disordered" evidence="1">
    <location>
        <begin position="70"/>
        <end position="92"/>
    </location>
</feature>
<sequence length="500" mass="55379">MSVRIKKLSALFVSSQLPSHAAAMGLLLSLLARYQPLIPVVEAADLARVLSLVLSSPLAQNREARKRLLTEGSMVHTRPHSETPRGGQQVNSRPASGQIILSLSTSNSLEHSSNNGSSHDASILFGLPMTVWPCETGWLDGLFLLVNSCSVHQQLFASLLQMLLDGQIWSRLWRTIAQVLDIRTHPRSGEKEPFFDWCMLSPKGLLPALELALQLAYKQPSLFSKSLREEPSELLACLRYLVSMHSPQINFVHFAAISASAAMLFSVPFVESSASDELLPILNTYAKIEILESLRDLACALVFSADAKAVGLPEERTNLVVRLLFDIGAHYASNLTAPSDQPFLVSMNWGTIVPCTVERRLRNNYQEALLRHALRLLGVYDSSKAVPPKVALNQDTMRLIEHCLNSTDPSLRLSICAFLTHILLRFVDASNRRLSSPTSKPTSPTFRFSGLPRPLCTELVCQLLQFSPDELQKTATVYQRLVVHLLLHRNSDILLAAVLL</sequence>